<feature type="transmembrane region" description="Helical" evidence="17">
    <location>
        <begin position="302"/>
        <end position="324"/>
    </location>
</feature>
<feature type="transmembrane region" description="Helical" evidence="17">
    <location>
        <begin position="211"/>
        <end position="233"/>
    </location>
</feature>
<keyword evidence="15 17" id="KW-0472">Membrane</keyword>
<proteinExistence type="inferred from homology"/>
<dbReference type="InterPro" id="IPR001750">
    <property type="entry name" value="ND/Mrp_TM"/>
</dbReference>
<dbReference type="Pfam" id="PF00361">
    <property type="entry name" value="Proton_antipo_M"/>
    <property type="match status" value="1"/>
</dbReference>
<evidence type="ECO:0000256" key="15">
    <source>
        <dbReference type="ARBA" id="ARBA00023136"/>
    </source>
</evidence>
<evidence type="ECO:0000256" key="9">
    <source>
        <dbReference type="ARBA" id="ARBA00022967"/>
    </source>
</evidence>
<name>A0A343LDQ7_9HEMI</name>
<organism evidence="19">
    <name type="scientific">Calophya schini</name>
    <dbReference type="NCBI Taxonomy" id="121824"/>
    <lineage>
        <taxon>Eukaryota</taxon>
        <taxon>Metazoa</taxon>
        <taxon>Ecdysozoa</taxon>
        <taxon>Arthropoda</taxon>
        <taxon>Hexapoda</taxon>
        <taxon>Insecta</taxon>
        <taxon>Pterygota</taxon>
        <taxon>Neoptera</taxon>
        <taxon>Paraneoptera</taxon>
        <taxon>Hemiptera</taxon>
        <taxon>Sternorrhyncha</taxon>
        <taxon>Psylloidea</taxon>
        <taxon>Calophyidae</taxon>
        <taxon>Calophya</taxon>
    </lineage>
</organism>
<comment type="catalytic activity">
    <reaction evidence="16 17">
        <text>a ubiquinone + NADH + 5 H(+)(in) = a ubiquinol + NAD(+) + 4 H(+)(out)</text>
        <dbReference type="Rhea" id="RHEA:29091"/>
        <dbReference type="Rhea" id="RHEA-COMP:9565"/>
        <dbReference type="Rhea" id="RHEA-COMP:9566"/>
        <dbReference type="ChEBI" id="CHEBI:15378"/>
        <dbReference type="ChEBI" id="CHEBI:16389"/>
        <dbReference type="ChEBI" id="CHEBI:17976"/>
        <dbReference type="ChEBI" id="CHEBI:57540"/>
        <dbReference type="ChEBI" id="CHEBI:57945"/>
        <dbReference type="EC" id="7.1.1.2"/>
    </reaction>
</comment>
<feature type="transmembrane region" description="Helical" evidence="17">
    <location>
        <begin position="344"/>
        <end position="368"/>
    </location>
</feature>
<feature type="transmembrane region" description="Helical" evidence="17">
    <location>
        <begin position="65"/>
        <end position="84"/>
    </location>
</feature>
<keyword evidence="10 17" id="KW-0249">Electron transport</keyword>
<evidence type="ECO:0000256" key="2">
    <source>
        <dbReference type="ARBA" id="ARBA00004225"/>
    </source>
</evidence>
<evidence type="ECO:0000256" key="12">
    <source>
        <dbReference type="ARBA" id="ARBA00023027"/>
    </source>
</evidence>
<dbReference type="InterPro" id="IPR003918">
    <property type="entry name" value="NADH_UbQ_OxRdtase"/>
</dbReference>
<evidence type="ECO:0000256" key="16">
    <source>
        <dbReference type="ARBA" id="ARBA00049551"/>
    </source>
</evidence>
<comment type="function">
    <text evidence="17">Core subunit of the mitochondrial membrane respiratory chain NADH dehydrogenase (Complex I) which catalyzes electron transfer from NADH through the respiratory chain, using ubiquinone as an electron acceptor. Essential for the catalytic activity and assembly of complex I.</text>
</comment>
<dbReference type="PANTHER" id="PTHR43507:SF20">
    <property type="entry name" value="NADH-UBIQUINONE OXIDOREDUCTASE CHAIN 4"/>
    <property type="match status" value="1"/>
</dbReference>
<keyword evidence="13 17" id="KW-0830">Ubiquinone</keyword>
<keyword evidence="6 17" id="KW-0813">Transport</keyword>
<geneLocation type="mitochondrion" evidence="19"/>
<feature type="transmembrane region" description="Helical" evidence="17">
    <location>
        <begin position="240"/>
        <end position="259"/>
    </location>
</feature>
<evidence type="ECO:0000256" key="1">
    <source>
        <dbReference type="ARBA" id="ARBA00003257"/>
    </source>
</evidence>
<evidence type="ECO:0000259" key="18">
    <source>
        <dbReference type="Pfam" id="PF00361"/>
    </source>
</evidence>
<evidence type="ECO:0000256" key="5">
    <source>
        <dbReference type="ARBA" id="ARBA00021006"/>
    </source>
</evidence>
<evidence type="ECO:0000256" key="3">
    <source>
        <dbReference type="ARBA" id="ARBA00009025"/>
    </source>
</evidence>
<dbReference type="GO" id="GO:0003954">
    <property type="term" value="F:NADH dehydrogenase activity"/>
    <property type="evidence" value="ECO:0007669"/>
    <property type="project" value="TreeGrafter"/>
</dbReference>
<dbReference type="GO" id="GO:0048039">
    <property type="term" value="F:ubiquinone binding"/>
    <property type="evidence" value="ECO:0007669"/>
    <property type="project" value="TreeGrafter"/>
</dbReference>
<feature type="transmembrane region" description="Helical" evidence="17">
    <location>
        <begin position="90"/>
        <end position="110"/>
    </location>
</feature>
<feature type="transmembrane region" description="Helical" evidence="17">
    <location>
        <begin position="117"/>
        <end position="139"/>
    </location>
</feature>
<evidence type="ECO:0000256" key="10">
    <source>
        <dbReference type="ARBA" id="ARBA00022982"/>
    </source>
</evidence>
<keyword evidence="8 17" id="KW-0812">Transmembrane</keyword>
<evidence type="ECO:0000256" key="11">
    <source>
        <dbReference type="ARBA" id="ARBA00022989"/>
    </source>
</evidence>
<keyword evidence="7 17" id="KW-0679">Respiratory chain</keyword>
<keyword evidence="9" id="KW-1278">Translocase</keyword>
<comment type="subcellular location">
    <subcellularLocation>
        <location evidence="2 17">Mitochondrion membrane</location>
        <topology evidence="2 17">Multi-pass membrane protein</topology>
    </subcellularLocation>
</comment>
<evidence type="ECO:0000256" key="4">
    <source>
        <dbReference type="ARBA" id="ARBA00012944"/>
    </source>
</evidence>
<evidence type="ECO:0000256" key="7">
    <source>
        <dbReference type="ARBA" id="ARBA00022660"/>
    </source>
</evidence>
<dbReference type="EMBL" id="MF431591">
    <property type="protein sequence ID" value="ATN42482.1"/>
    <property type="molecule type" value="Genomic_DNA"/>
</dbReference>
<feature type="transmembrane region" description="Helical" evidence="17">
    <location>
        <begin position="7"/>
        <end position="29"/>
    </location>
</feature>
<dbReference type="GO" id="GO:0042773">
    <property type="term" value="P:ATP synthesis coupled electron transport"/>
    <property type="evidence" value="ECO:0007669"/>
    <property type="project" value="InterPro"/>
</dbReference>
<feature type="transmembrane region" description="Helical" evidence="17">
    <location>
        <begin position="41"/>
        <end position="58"/>
    </location>
</feature>
<sequence>MFSFMFVAVLNNWAICLYSLITWVIYLLLNWSMSGEYSLKLIMIFLSLWIVAMMMLSVENAMKNLDLYMVMMLMFLSLFISFFSESMLGFYLGFEVSIIPILLILFGWGYQPDRLEAGLYLIMYTILFSLPLLMGIYIWESKMATRSFFMYLIMVMAFLAKFPMFIFHLWLPRAHVEAPVYGSMILAGVMLKLGGFGIYKISLMMGDIVTYYSNFLIMFSMLGGVYLSVVCFMQTDMKMLIAYSSIVHMSIVISGMLTMRESGLWGGVYMMVGHGLCSSGLFYILGATYSKTLTRSIYLNKGLINILPTASLWWFLFCSSNLSFPPSLNLGGEILLFSSILSWSGGWVSFLIILLSVSSSLYSIYLYSYSQHGQSLSFYSLKFLSLNEFMVMLLHWIPLNLIMLDLSLMSF</sequence>
<comment type="similarity">
    <text evidence="3 17">Belongs to the complex I subunit 4 family.</text>
</comment>
<dbReference type="PANTHER" id="PTHR43507">
    <property type="entry name" value="NADH-UBIQUINONE OXIDOREDUCTASE CHAIN 4"/>
    <property type="match status" value="1"/>
</dbReference>
<feature type="transmembrane region" description="Helical" evidence="17">
    <location>
        <begin position="178"/>
        <end position="199"/>
    </location>
</feature>
<reference evidence="19" key="1">
    <citation type="submission" date="2017-07" db="EMBL/GenBank/DDBJ databases">
        <authorList>
            <person name="Sun Z.S."/>
            <person name="Albrecht U."/>
            <person name="Echele G."/>
            <person name="Lee C.C."/>
        </authorList>
    </citation>
    <scope>NUCLEOTIDE SEQUENCE</scope>
</reference>
<feature type="transmembrane region" description="Helical" evidence="17">
    <location>
        <begin position="271"/>
        <end position="290"/>
    </location>
</feature>
<feature type="transmembrane region" description="Helical" evidence="17">
    <location>
        <begin position="151"/>
        <end position="171"/>
    </location>
</feature>
<evidence type="ECO:0000256" key="8">
    <source>
        <dbReference type="ARBA" id="ARBA00022692"/>
    </source>
</evidence>
<evidence type="ECO:0000256" key="17">
    <source>
        <dbReference type="RuleBase" id="RU003297"/>
    </source>
</evidence>
<feature type="domain" description="NADH:quinone oxidoreductase/Mrp antiporter transmembrane" evidence="18">
    <location>
        <begin position="84"/>
        <end position="355"/>
    </location>
</feature>
<dbReference type="GO" id="GO:0008137">
    <property type="term" value="F:NADH dehydrogenase (ubiquinone) activity"/>
    <property type="evidence" value="ECO:0007669"/>
    <property type="project" value="UniProtKB-UniRule"/>
</dbReference>
<keyword evidence="12 17" id="KW-0520">NAD</keyword>
<dbReference type="AlphaFoldDB" id="A0A343LDQ7"/>
<protein>
    <recommendedName>
        <fullName evidence="5 17">NADH-ubiquinone oxidoreductase chain 4</fullName>
        <ecNumber evidence="4 17">7.1.1.2</ecNumber>
    </recommendedName>
</protein>
<gene>
    <name evidence="19" type="primary">nad4</name>
</gene>
<evidence type="ECO:0000256" key="6">
    <source>
        <dbReference type="ARBA" id="ARBA00022448"/>
    </source>
</evidence>
<dbReference type="PRINTS" id="PR01437">
    <property type="entry name" value="NUOXDRDTASE4"/>
</dbReference>
<keyword evidence="14 17" id="KW-0496">Mitochondrion</keyword>
<evidence type="ECO:0000313" key="19">
    <source>
        <dbReference type="EMBL" id="ATN42482.1"/>
    </source>
</evidence>
<dbReference type="GO" id="GO:0015990">
    <property type="term" value="P:electron transport coupled proton transport"/>
    <property type="evidence" value="ECO:0007669"/>
    <property type="project" value="TreeGrafter"/>
</dbReference>
<keyword evidence="11 17" id="KW-1133">Transmembrane helix</keyword>
<accession>A0A343LDQ7</accession>
<evidence type="ECO:0000256" key="13">
    <source>
        <dbReference type="ARBA" id="ARBA00023075"/>
    </source>
</evidence>
<dbReference type="GO" id="GO:0031966">
    <property type="term" value="C:mitochondrial membrane"/>
    <property type="evidence" value="ECO:0007669"/>
    <property type="project" value="UniProtKB-SubCell"/>
</dbReference>
<evidence type="ECO:0000256" key="14">
    <source>
        <dbReference type="ARBA" id="ARBA00023128"/>
    </source>
</evidence>
<dbReference type="EC" id="7.1.1.2" evidence="4 17"/>
<comment type="function">
    <text evidence="1">Core subunit of the mitochondrial membrane respiratory chain NADH dehydrogenase (Complex I) that is believed to belong to the minimal assembly required for catalysis. Complex I functions in the transfer of electrons from NADH to the respiratory chain. The immediate electron acceptor for the enzyme is believed to be ubiquinone.</text>
</comment>